<dbReference type="GO" id="GO:0009909">
    <property type="term" value="P:regulation of flower development"/>
    <property type="evidence" value="ECO:0007669"/>
    <property type="project" value="InterPro"/>
</dbReference>
<evidence type="ECO:0000256" key="1">
    <source>
        <dbReference type="ARBA" id="ARBA00004123"/>
    </source>
</evidence>
<gene>
    <name evidence="5" type="ORF">QYE76_070928</name>
</gene>
<dbReference type="AlphaFoldDB" id="A0AAD8SKB2"/>
<name>A0AAD8SKB2_LOLMU</name>
<evidence type="ECO:0000256" key="2">
    <source>
        <dbReference type="ARBA" id="ARBA00023242"/>
    </source>
</evidence>
<keyword evidence="6" id="KW-1185">Reference proteome</keyword>
<dbReference type="GO" id="GO:0005634">
    <property type="term" value="C:nucleus"/>
    <property type="evidence" value="ECO:0007669"/>
    <property type="project" value="UniProtKB-SubCell"/>
</dbReference>
<comment type="subcellular location">
    <subcellularLocation>
        <location evidence="1 3">Nucleus</location>
    </subcellularLocation>
</comment>
<dbReference type="PANTHER" id="PTHR31319:SF111">
    <property type="entry name" value="CCT DOMAIN-CONTAINING PROTEIN"/>
    <property type="match status" value="1"/>
</dbReference>
<protein>
    <recommendedName>
        <fullName evidence="4">CCT domain-containing protein</fullName>
    </recommendedName>
</protein>
<sequence length="396" mass="43063">MMMIFKDDAAGAADELCIEGISSPIAAHILDFCDDGLDDNLFAAVASTSDPFGASSEDVSSSSTATPPLCSYSDDITAAAATTFSPLPCFDSTLSALLEEEQNPDPDTELVPPINETLVAPGCYQATTGEASVEQFSHIQFPESIAEPLPAMQMGMTAPMLGFNEECFTAALAAGYMSLDGALYQQTGTMIPSCNAEASQVGFFNGSSANSNGMVVLDMNEIGEYQRMMEGEGLTRTYAGTDSIQGTYNNTLEMQMEENNQHLVNGCNGSPPTLPPAEVSGLEDSTFKVVRLSAEQRKEKIDRYIKKRNERNFNKKIKYACRKTLADSRPRVRGRFAKNEELCEATRSSYQNHEQYEQSGGADEEDILDSSDILAHLSGINSYSYKYNNCTIESWI</sequence>
<dbReference type="PANTHER" id="PTHR31319">
    <property type="entry name" value="ZINC FINGER PROTEIN CONSTANS-LIKE 4"/>
    <property type="match status" value="1"/>
</dbReference>
<evidence type="ECO:0000313" key="5">
    <source>
        <dbReference type="EMBL" id="KAK1653123.1"/>
    </source>
</evidence>
<dbReference type="GO" id="GO:0003700">
    <property type="term" value="F:DNA-binding transcription factor activity"/>
    <property type="evidence" value="ECO:0007669"/>
    <property type="project" value="TreeGrafter"/>
</dbReference>
<evidence type="ECO:0000256" key="3">
    <source>
        <dbReference type="PROSITE-ProRule" id="PRU00357"/>
    </source>
</evidence>
<dbReference type="InterPro" id="IPR010402">
    <property type="entry name" value="CCT_domain"/>
</dbReference>
<dbReference type="EMBL" id="JAUUTY010000004">
    <property type="protein sequence ID" value="KAK1653123.1"/>
    <property type="molecule type" value="Genomic_DNA"/>
</dbReference>
<evidence type="ECO:0000259" key="4">
    <source>
        <dbReference type="PROSITE" id="PS51017"/>
    </source>
</evidence>
<feature type="domain" description="CCT" evidence="4">
    <location>
        <begin position="297"/>
        <end position="339"/>
    </location>
</feature>
<proteinExistence type="predicted"/>
<comment type="caution">
    <text evidence="5">The sequence shown here is derived from an EMBL/GenBank/DDBJ whole genome shotgun (WGS) entry which is preliminary data.</text>
</comment>
<dbReference type="Pfam" id="PF06203">
    <property type="entry name" value="CCT"/>
    <property type="match status" value="1"/>
</dbReference>
<keyword evidence="2 3" id="KW-0539">Nucleus</keyword>
<dbReference type="Proteomes" id="UP001231189">
    <property type="component" value="Unassembled WGS sequence"/>
</dbReference>
<reference evidence="5" key="1">
    <citation type="submission" date="2023-07" db="EMBL/GenBank/DDBJ databases">
        <title>A chromosome-level genome assembly of Lolium multiflorum.</title>
        <authorList>
            <person name="Chen Y."/>
            <person name="Copetti D."/>
            <person name="Kolliker R."/>
            <person name="Studer B."/>
        </authorList>
    </citation>
    <scope>NUCLEOTIDE SEQUENCE</scope>
    <source>
        <strain evidence="5">02402/16</strain>
        <tissue evidence="5">Leaf</tissue>
    </source>
</reference>
<dbReference type="InterPro" id="IPR045281">
    <property type="entry name" value="CONSTANS-like"/>
</dbReference>
<evidence type="ECO:0000313" key="6">
    <source>
        <dbReference type="Proteomes" id="UP001231189"/>
    </source>
</evidence>
<accession>A0AAD8SKB2</accession>
<dbReference type="PROSITE" id="PS51017">
    <property type="entry name" value="CCT"/>
    <property type="match status" value="1"/>
</dbReference>
<organism evidence="5 6">
    <name type="scientific">Lolium multiflorum</name>
    <name type="common">Italian ryegrass</name>
    <name type="synonym">Lolium perenne subsp. multiflorum</name>
    <dbReference type="NCBI Taxonomy" id="4521"/>
    <lineage>
        <taxon>Eukaryota</taxon>
        <taxon>Viridiplantae</taxon>
        <taxon>Streptophyta</taxon>
        <taxon>Embryophyta</taxon>
        <taxon>Tracheophyta</taxon>
        <taxon>Spermatophyta</taxon>
        <taxon>Magnoliopsida</taxon>
        <taxon>Liliopsida</taxon>
        <taxon>Poales</taxon>
        <taxon>Poaceae</taxon>
        <taxon>BOP clade</taxon>
        <taxon>Pooideae</taxon>
        <taxon>Poodae</taxon>
        <taxon>Poeae</taxon>
        <taxon>Poeae Chloroplast Group 2 (Poeae type)</taxon>
        <taxon>Loliodinae</taxon>
        <taxon>Loliinae</taxon>
        <taxon>Lolium</taxon>
    </lineage>
</organism>